<dbReference type="InterPro" id="IPR006612">
    <property type="entry name" value="THAP_Znf"/>
</dbReference>
<dbReference type="InterPro" id="IPR013087">
    <property type="entry name" value="Znf_C2H2_type"/>
</dbReference>
<dbReference type="Proteomes" id="UP001627154">
    <property type="component" value="Unassembled WGS sequence"/>
</dbReference>
<dbReference type="SMART" id="SM00692">
    <property type="entry name" value="DM3"/>
    <property type="match status" value="1"/>
</dbReference>
<dbReference type="AlphaFoldDB" id="A0ABD2WHW9"/>
<dbReference type="PROSITE" id="PS00028">
    <property type="entry name" value="ZINC_FINGER_C2H2_1"/>
    <property type="match status" value="2"/>
</dbReference>
<keyword evidence="1" id="KW-0479">Metal-binding</keyword>
<dbReference type="PROSITE" id="PS50950">
    <property type="entry name" value="ZF_THAP"/>
    <property type="match status" value="1"/>
</dbReference>
<evidence type="ECO:0000256" key="3">
    <source>
        <dbReference type="ARBA" id="ARBA00022771"/>
    </source>
</evidence>
<feature type="domain" description="THAP-type" evidence="9">
    <location>
        <begin position="5"/>
        <end position="89"/>
    </location>
</feature>
<evidence type="ECO:0000256" key="6">
    <source>
        <dbReference type="PROSITE-ProRule" id="PRU00042"/>
    </source>
</evidence>
<dbReference type="SMART" id="SM00980">
    <property type="entry name" value="THAP"/>
    <property type="match status" value="1"/>
</dbReference>
<dbReference type="SMART" id="SM00355">
    <property type="entry name" value="ZnF_C2H2"/>
    <property type="match status" value="4"/>
</dbReference>
<comment type="caution">
    <text evidence="10">The sequence shown here is derived from an EMBL/GenBank/DDBJ whole genome shotgun (WGS) entry which is preliminary data.</text>
</comment>
<dbReference type="PANTHER" id="PTHR24379:SF121">
    <property type="entry name" value="C2H2-TYPE DOMAIN-CONTAINING PROTEIN"/>
    <property type="match status" value="1"/>
</dbReference>
<dbReference type="Gene3D" id="3.30.160.60">
    <property type="entry name" value="Classic Zinc Finger"/>
    <property type="match status" value="1"/>
</dbReference>
<organism evidence="10 11">
    <name type="scientific">Trichogramma kaykai</name>
    <dbReference type="NCBI Taxonomy" id="54128"/>
    <lineage>
        <taxon>Eukaryota</taxon>
        <taxon>Metazoa</taxon>
        <taxon>Ecdysozoa</taxon>
        <taxon>Arthropoda</taxon>
        <taxon>Hexapoda</taxon>
        <taxon>Insecta</taxon>
        <taxon>Pterygota</taxon>
        <taxon>Neoptera</taxon>
        <taxon>Endopterygota</taxon>
        <taxon>Hymenoptera</taxon>
        <taxon>Apocrita</taxon>
        <taxon>Proctotrupomorpha</taxon>
        <taxon>Chalcidoidea</taxon>
        <taxon>Trichogrammatidae</taxon>
        <taxon>Trichogramma</taxon>
    </lineage>
</organism>
<dbReference type="Pfam" id="PF05485">
    <property type="entry name" value="THAP"/>
    <property type="match status" value="1"/>
</dbReference>
<name>A0ABD2WHW9_9HYME</name>
<dbReference type="InterPro" id="IPR036236">
    <property type="entry name" value="Znf_C2H2_sf"/>
</dbReference>
<reference evidence="10 11" key="1">
    <citation type="journal article" date="2024" name="bioRxiv">
        <title>A reference genome for Trichogramma kaykai: A tiny desert-dwelling parasitoid wasp with competing sex-ratio distorters.</title>
        <authorList>
            <person name="Culotta J."/>
            <person name="Lindsey A.R."/>
        </authorList>
    </citation>
    <scope>NUCLEOTIDE SEQUENCE [LARGE SCALE GENOMIC DNA]</scope>
    <source>
        <strain evidence="10 11">KSX58</strain>
    </source>
</reference>
<keyword evidence="4" id="KW-0862">Zinc</keyword>
<dbReference type="GO" id="GO:0008270">
    <property type="term" value="F:zinc ion binding"/>
    <property type="evidence" value="ECO:0007669"/>
    <property type="project" value="UniProtKB-KW"/>
</dbReference>
<dbReference type="GO" id="GO:0003677">
    <property type="term" value="F:DNA binding"/>
    <property type="evidence" value="ECO:0007669"/>
    <property type="project" value="UniProtKB-UniRule"/>
</dbReference>
<evidence type="ECO:0000256" key="4">
    <source>
        <dbReference type="ARBA" id="ARBA00022833"/>
    </source>
</evidence>
<feature type="domain" description="C2H2-type" evidence="8">
    <location>
        <begin position="195"/>
        <end position="222"/>
    </location>
</feature>
<dbReference type="SUPFAM" id="SSF57667">
    <property type="entry name" value="beta-beta-alpha zinc fingers"/>
    <property type="match status" value="1"/>
</dbReference>
<evidence type="ECO:0008006" key="12">
    <source>
        <dbReference type="Google" id="ProtNLM"/>
    </source>
</evidence>
<evidence type="ECO:0000256" key="1">
    <source>
        <dbReference type="ARBA" id="ARBA00022723"/>
    </source>
</evidence>
<gene>
    <name evidence="10" type="ORF">TKK_013439</name>
</gene>
<dbReference type="EMBL" id="JBJJXI010000107">
    <property type="protein sequence ID" value="KAL3392127.1"/>
    <property type="molecule type" value="Genomic_DNA"/>
</dbReference>
<dbReference type="PANTHER" id="PTHR24379">
    <property type="entry name" value="KRAB AND ZINC FINGER DOMAIN-CONTAINING"/>
    <property type="match status" value="1"/>
</dbReference>
<keyword evidence="11" id="KW-1185">Reference proteome</keyword>
<feature type="domain" description="C2H2-type" evidence="8">
    <location>
        <begin position="226"/>
        <end position="255"/>
    </location>
</feature>
<evidence type="ECO:0000256" key="7">
    <source>
        <dbReference type="PROSITE-ProRule" id="PRU00309"/>
    </source>
</evidence>
<evidence type="ECO:0000259" key="9">
    <source>
        <dbReference type="PROSITE" id="PS50950"/>
    </source>
</evidence>
<keyword evidence="2" id="KW-0677">Repeat</keyword>
<evidence type="ECO:0000313" key="11">
    <source>
        <dbReference type="Proteomes" id="UP001627154"/>
    </source>
</evidence>
<keyword evidence="5 7" id="KW-0238">DNA-binding</keyword>
<dbReference type="SUPFAM" id="SSF57716">
    <property type="entry name" value="Glucocorticoid receptor-like (DNA-binding domain)"/>
    <property type="match status" value="1"/>
</dbReference>
<sequence length="294" mass="33763">MTDAVSGRCCAARHCKTNEETLVNEAKARLFEFPTDPELRQKWESVCNIDVDTTCLTNYTTPLLCELHFSQSCFNDEKQLRPDAVPATLVLKRKIDSVSSDGGPCQKKAARDNQRPLLEVSYPCNSALNGSKPPPRKVPSKNAFRLTIHIDKVPKGENTSTHCPQNEEQNEPLCLTCNVTLPNLQDLYTHVMQHFRCDLCHTLFALKKSLQKHRKLHENNDEQFPFKCLKCDQAFVSEDDIRKHEHPEILDDEPPRPCRYLCRKCQVLFKTKLDYDKHYADTHAAKKVKRTAKE</sequence>
<feature type="domain" description="C2H2-type" evidence="8">
    <location>
        <begin position="260"/>
        <end position="288"/>
    </location>
</feature>
<keyword evidence="3 6" id="KW-0863">Zinc-finger</keyword>
<evidence type="ECO:0000256" key="2">
    <source>
        <dbReference type="ARBA" id="ARBA00022737"/>
    </source>
</evidence>
<proteinExistence type="predicted"/>
<protein>
    <recommendedName>
        <fullName evidence="12">C2H2-type domain-containing protein</fullName>
    </recommendedName>
</protein>
<accession>A0ABD2WHW9</accession>
<dbReference type="PROSITE" id="PS50157">
    <property type="entry name" value="ZINC_FINGER_C2H2_2"/>
    <property type="match status" value="3"/>
</dbReference>
<evidence type="ECO:0000259" key="8">
    <source>
        <dbReference type="PROSITE" id="PS50157"/>
    </source>
</evidence>
<evidence type="ECO:0000256" key="5">
    <source>
        <dbReference type="ARBA" id="ARBA00023125"/>
    </source>
</evidence>
<evidence type="ECO:0000313" key="10">
    <source>
        <dbReference type="EMBL" id="KAL3392127.1"/>
    </source>
</evidence>